<dbReference type="SUPFAM" id="SSF75169">
    <property type="entry name" value="DsrEFH-like"/>
    <property type="match status" value="1"/>
</dbReference>
<dbReference type="PANTHER" id="PTHR37691">
    <property type="entry name" value="BLR3518 PROTEIN"/>
    <property type="match status" value="1"/>
</dbReference>
<dbReference type="InterPro" id="IPR027396">
    <property type="entry name" value="DsrEFH-like"/>
</dbReference>
<accession>A0A382V635</accession>
<dbReference type="PANTHER" id="PTHR37691:SF1">
    <property type="entry name" value="BLR3518 PROTEIN"/>
    <property type="match status" value="1"/>
</dbReference>
<dbReference type="AlphaFoldDB" id="A0A382V635"/>
<dbReference type="EMBL" id="UINC01149094">
    <property type="protein sequence ID" value="SVD41358.1"/>
    <property type="molecule type" value="Genomic_DNA"/>
</dbReference>
<name>A0A382V635_9ZZZZ</name>
<proteinExistence type="predicted"/>
<evidence type="ECO:0000313" key="1">
    <source>
        <dbReference type="EMBL" id="SVD41358.1"/>
    </source>
</evidence>
<protein>
    <submittedName>
        <fullName evidence="1">Uncharacterized protein</fullName>
    </submittedName>
</protein>
<organism evidence="1">
    <name type="scientific">marine metagenome</name>
    <dbReference type="NCBI Taxonomy" id="408172"/>
    <lineage>
        <taxon>unclassified sequences</taxon>
        <taxon>metagenomes</taxon>
        <taxon>ecological metagenomes</taxon>
    </lineage>
</organism>
<sequence>MNNLVSKITAVCLLICGGGLGGATVLADEAAHKVVIQVSTDDERTQKIALNNAVNIQKSLGADEVRIEIVAYGPGLGIMTLAGKQSQRVADLALQNITFSACNNTIKTVTKKKGAAPKLVEGVTIVDSGAVRIIELQQQGYAYIRP</sequence>
<reference evidence="1" key="1">
    <citation type="submission" date="2018-05" db="EMBL/GenBank/DDBJ databases">
        <authorList>
            <person name="Lanie J.A."/>
            <person name="Ng W.-L."/>
            <person name="Kazmierczak K.M."/>
            <person name="Andrzejewski T.M."/>
            <person name="Davidsen T.M."/>
            <person name="Wayne K.J."/>
            <person name="Tettelin H."/>
            <person name="Glass J.I."/>
            <person name="Rusch D."/>
            <person name="Podicherti R."/>
            <person name="Tsui H.-C.T."/>
            <person name="Winkler M.E."/>
        </authorList>
    </citation>
    <scope>NUCLEOTIDE SEQUENCE</scope>
</reference>
<dbReference type="Gene3D" id="3.40.1260.10">
    <property type="entry name" value="DsrEFH-like"/>
    <property type="match status" value="1"/>
</dbReference>
<gene>
    <name evidence="1" type="ORF">METZ01_LOCUS394212</name>
</gene>